<organism evidence="2">
    <name type="scientific">Arundo donax</name>
    <name type="common">Giant reed</name>
    <name type="synonym">Donax arundinaceus</name>
    <dbReference type="NCBI Taxonomy" id="35708"/>
    <lineage>
        <taxon>Eukaryota</taxon>
        <taxon>Viridiplantae</taxon>
        <taxon>Streptophyta</taxon>
        <taxon>Embryophyta</taxon>
        <taxon>Tracheophyta</taxon>
        <taxon>Spermatophyta</taxon>
        <taxon>Magnoliopsida</taxon>
        <taxon>Liliopsida</taxon>
        <taxon>Poales</taxon>
        <taxon>Poaceae</taxon>
        <taxon>PACMAD clade</taxon>
        <taxon>Arundinoideae</taxon>
        <taxon>Arundineae</taxon>
        <taxon>Arundo</taxon>
    </lineage>
</organism>
<keyword evidence="1" id="KW-1133">Transmembrane helix</keyword>
<feature type="transmembrane region" description="Helical" evidence="1">
    <location>
        <begin position="29"/>
        <end position="46"/>
    </location>
</feature>
<evidence type="ECO:0000313" key="2">
    <source>
        <dbReference type="EMBL" id="JAD42161.1"/>
    </source>
</evidence>
<sequence length="48" mass="5799">MSPLCLEIAWTTKRVKQIKLWKLLMKRKGIKMIFLLKIVSILWMLLKN</sequence>
<dbReference type="EMBL" id="GBRH01255734">
    <property type="protein sequence ID" value="JAD42161.1"/>
    <property type="molecule type" value="Transcribed_RNA"/>
</dbReference>
<keyword evidence="1" id="KW-0812">Transmembrane</keyword>
<dbReference type="AlphaFoldDB" id="A0A0A8ZTQ2"/>
<reference evidence="2" key="2">
    <citation type="journal article" date="2015" name="Data Brief">
        <title>Shoot transcriptome of the giant reed, Arundo donax.</title>
        <authorList>
            <person name="Barrero R.A."/>
            <person name="Guerrero F.D."/>
            <person name="Moolhuijzen P."/>
            <person name="Goolsby J.A."/>
            <person name="Tidwell J."/>
            <person name="Bellgard S.E."/>
            <person name="Bellgard M.I."/>
        </authorList>
    </citation>
    <scope>NUCLEOTIDE SEQUENCE</scope>
    <source>
        <tissue evidence="2">Shoot tissue taken approximately 20 cm above the soil surface</tissue>
    </source>
</reference>
<reference evidence="2" key="1">
    <citation type="submission" date="2014-09" db="EMBL/GenBank/DDBJ databases">
        <authorList>
            <person name="Magalhaes I.L.F."/>
            <person name="Oliveira U."/>
            <person name="Santos F.R."/>
            <person name="Vidigal T.H.D.A."/>
            <person name="Brescovit A.D."/>
            <person name="Santos A.J."/>
        </authorList>
    </citation>
    <scope>NUCLEOTIDE SEQUENCE</scope>
    <source>
        <tissue evidence="2">Shoot tissue taken approximately 20 cm above the soil surface</tissue>
    </source>
</reference>
<accession>A0A0A8ZTQ2</accession>
<keyword evidence="1" id="KW-0472">Membrane</keyword>
<name>A0A0A8ZTQ2_ARUDO</name>
<evidence type="ECO:0000256" key="1">
    <source>
        <dbReference type="SAM" id="Phobius"/>
    </source>
</evidence>
<protein>
    <submittedName>
        <fullName evidence="2">Uncharacterized protein</fullName>
    </submittedName>
</protein>
<proteinExistence type="predicted"/>